<name>A0A317EIM4_9SPHI</name>
<evidence type="ECO:0000313" key="2">
    <source>
        <dbReference type="Proteomes" id="UP000245379"/>
    </source>
</evidence>
<comment type="caution">
    <text evidence="1">The sequence shown here is derived from an EMBL/GenBank/DDBJ whole genome shotgun (WGS) entry which is preliminary data.</text>
</comment>
<evidence type="ECO:0000313" key="1">
    <source>
        <dbReference type="EMBL" id="PWS26195.1"/>
    </source>
</evidence>
<gene>
    <name evidence="1" type="ORF">DHW03_15485</name>
</gene>
<sequence>MTFEELFNDPLFVLPKEIPKISNYAKYIKKIFEQYLNLLSEVTDLKNVKGLLSSVTISRTMERQEEFLNGITDAIDLYYAGKPSEAYLALADTISNRVAKNKSMIRIGEYEIGESFYRSRIGTDNFLYKKNQMFHIPFELRGNVATQRYSIPGFPSLYLGKTIYVCWEELKRPDLNIFQVSKLENTDVVTYIDLTPPDFTSGLYNTKVFGYLMAWPLIAACSLKVSNPNSHFKPEYIIPQLLLQWVRNENEVDGIKYNSTNIPAKTIRSDGEFHNLVFLLKKMPPKGYALSFLACSAYLIPYLGNQSRLPLAVIINCQ</sequence>
<dbReference type="EMBL" id="QGNZ01000004">
    <property type="protein sequence ID" value="PWS26195.1"/>
    <property type="molecule type" value="Genomic_DNA"/>
</dbReference>
<keyword evidence="2" id="KW-1185">Reference proteome</keyword>
<dbReference type="Proteomes" id="UP000245379">
    <property type="component" value="Unassembled WGS sequence"/>
</dbReference>
<proteinExistence type="predicted"/>
<accession>A0A317EIM4</accession>
<dbReference type="OrthoDB" id="7068172at2"/>
<dbReference type="AlphaFoldDB" id="A0A317EIM4"/>
<protein>
    <submittedName>
        <fullName evidence="1">Uncharacterized protein</fullName>
    </submittedName>
</protein>
<organism evidence="1 2">
    <name type="scientific">Pedobacter yonginense</name>
    <dbReference type="NCBI Taxonomy" id="651869"/>
    <lineage>
        <taxon>Bacteria</taxon>
        <taxon>Pseudomonadati</taxon>
        <taxon>Bacteroidota</taxon>
        <taxon>Sphingobacteriia</taxon>
        <taxon>Sphingobacteriales</taxon>
        <taxon>Sphingobacteriaceae</taxon>
        <taxon>Pedobacter</taxon>
    </lineage>
</organism>
<reference evidence="1 2" key="1">
    <citation type="submission" date="2018-05" db="EMBL/GenBank/DDBJ databases">
        <title>Pedobacter paludis sp. nov., isolated from wetland soil.</title>
        <authorList>
            <person name="Zhang Y."/>
            <person name="Wang G."/>
        </authorList>
    </citation>
    <scope>NUCLEOTIDE SEQUENCE [LARGE SCALE GENOMIC DNA]</scope>
    <source>
        <strain evidence="1 2">KCTC22721</strain>
    </source>
</reference>
<dbReference type="RefSeq" id="WP_109926760.1">
    <property type="nucleotide sequence ID" value="NZ_QGNZ01000004.1"/>
</dbReference>